<dbReference type="GO" id="GO:0019867">
    <property type="term" value="C:outer membrane"/>
    <property type="evidence" value="ECO:0007669"/>
    <property type="project" value="InterPro"/>
</dbReference>
<protein>
    <recommendedName>
        <fullName evidence="3">Lipopolysaccharide-assembly</fullName>
    </recommendedName>
</protein>
<dbReference type="GO" id="GO:0043165">
    <property type="term" value="P:Gram-negative-bacterium-type cell outer membrane assembly"/>
    <property type="evidence" value="ECO:0007669"/>
    <property type="project" value="InterPro"/>
</dbReference>
<dbReference type="OrthoDB" id="270268at2"/>
<gene>
    <name evidence="1" type="ORF">Poly21_47240</name>
</gene>
<dbReference type="RefSeq" id="WP_146409198.1">
    <property type="nucleotide sequence ID" value="NZ_SJPU01000003.1"/>
</dbReference>
<evidence type="ECO:0000313" key="1">
    <source>
        <dbReference type="EMBL" id="TWU10818.1"/>
    </source>
</evidence>
<dbReference type="EMBL" id="SJPU01000003">
    <property type="protein sequence ID" value="TWU10818.1"/>
    <property type="molecule type" value="Genomic_DNA"/>
</dbReference>
<comment type="caution">
    <text evidence="1">The sequence shown here is derived from an EMBL/GenBank/DDBJ whole genome shotgun (WGS) entry which is preliminary data.</text>
</comment>
<evidence type="ECO:0000313" key="2">
    <source>
        <dbReference type="Proteomes" id="UP000319908"/>
    </source>
</evidence>
<keyword evidence="2" id="KW-1185">Reference proteome</keyword>
<accession>A0A5C6BFJ1</accession>
<evidence type="ECO:0008006" key="3">
    <source>
        <dbReference type="Google" id="ProtNLM"/>
    </source>
</evidence>
<reference evidence="1 2" key="1">
    <citation type="journal article" date="2020" name="Antonie Van Leeuwenhoek">
        <title>Rhodopirellula heiligendammensis sp. nov., Rhodopirellula pilleata sp. nov., and Rhodopirellula solitaria sp. nov. isolated from natural or artificial marine surfaces in Northern Germany and California, USA, and emended description of the genus Rhodopirellula.</title>
        <authorList>
            <person name="Kallscheuer N."/>
            <person name="Wiegand S."/>
            <person name="Jogler M."/>
            <person name="Boedeker C."/>
            <person name="Peeters S.H."/>
            <person name="Rast P."/>
            <person name="Heuer A."/>
            <person name="Jetten M.S.M."/>
            <person name="Rohde M."/>
            <person name="Jogler C."/>
        </authorList>
    </citation>
    <scope>NUCLEOTIDE SEQUENCE [LARGE SCALE GENOMIC DNA]</scope>
    <source>
        <strain evidence="1 2">Poly21</strain>
    </source>
</reference>
<name>A0A5C6BFJ1_9BACT</name>
<dbReference type="InterPro" id="IPR007485">
    <property type="entry name" value="LPS_assembly_LptE"/>
</dbReference>
<dbReference type="AlphaFoldDB" id="A0A5C6BFJ1"/>
<organism evidence="1 2">
    <name type="scientific">Allorhodopirellula heiligendammensis</name>
    <dbReference type="NCBI Taxonomy" id="2714739"/>
    <lineage>
        <taxon>Bacteria</taxon>
        <taxon>Pseudomonadati</taxon>
        <taxon>Planctomycetota</taxon>
        <taxon>Planctomycetia</taxon>
        <taxon>Pirellulales</taxon>
        <taxon>Pirellulaceae</taxon>
        <taxon>Allorhodopirellula</taxon>
    </lineage>
</organism>
<dbReference type="Pfam" id="PF04390">
    <property type="entry name" value="LptE"/>
    <property type="match status" value="1"/>
</dbReference>
<sequence>MVAIKTIWIVLLLLAIGPATGCAPYRFGDAALFPPGIQTVHVPVVRDATVRHNLGVQLTEAVIREIELRTPYKVTADPSADTTLKCEIINEAKTVLSETNEDYPRALDAGVQVRASWTDRQGQLLFSNSIVPTDDLAILFTQNERFVPEAGQSVDTAMQQAIEDLAARIVSQMETRW</sequence>
<proteinExistence type="predicted"/>
<dbReference type="Proteomes" id="UP000319908">
    <property type="component" value="Unassembled WGS sequence"/>
</dbReference>